<dbReference type="InterPro" id="IPR003220">
    <property type="entry name" value="InsA_N_dom_Znf"/>
</dbReference>
<protein>
    <submittedName>
        <fullName evidence="6">IS1 family transposase</fullName>
    </submittedName>
</protein>
<evidence type="ECO:0000256" key="2">
    <source>
        <dbReference type="ARBA" id="ARBA00008841"/>
    </source>
</evidence>
<dbReference type="GO" id="GO:0003677">
    <property type="term" value="F:DNA binding"/>
    <property type="evidence" value="ECO:0007669"/>
    <property type="project" value="InterPro"/>
</dbReference>
<gene>
    <name evidence="6" type="ORF">DVJ83_17420</name>
</gene>
<keyword evidence="6" id="KW-0614">Plasmid</keyword>
<evidence type="ECO:0000259" key="5">
    <source>
        <dbReference type="Pfam" id="PF03811"/>
    </source>
</evidence>
<sequence>MPECPACQSVQTVKNGKAKNGTQTYLCRECGRRFHPEAKPVAHSEATKEQILQAVHERMSLRGVQRVFGVHRNTVIRWNKKGASEVRQTVPVCLTPPEEVVVELDELWTFVGKKKQARWLWIALERSTRKVLAWVLGDRSEQTAFKLWDRLPLSPEQRLKGTFCTDLWRAYDEPLLGVKRLTRKRETNHVERLNCTLRQRLGRLVRKSLSFSKSDEMLEASLTLAFHRYNLSR</sequence>
<keyword evidence="3" id="KW-0815">Transposition</keyword>
<name>A0A345IMH2_9DEIO</name>
<dbReference type="AlphaFoldDB" id="A0A345IMH2"/>
<dbReference type="EMBL" id="CP031163">
    <property type="protein sequence ID" value="AXH00895.1"/>
    <property type="molecule type" value="Genomic_DNA"/>
</dbReference>
<dbReference type="NCBIfam" id="NF033558">
    <property type="entry name" value="transpos_IS1"/>
    <property type="match status" value="1"/>
</dbReference>
<accession>A0A345IMH2</accession>
<dbReference type="GO" id="GO:0004803">
    <property type="term" value="F:transposase activity"/>
    <property type="evidence" value="ECO:0007669"/>
    <property type="project" value="InterPro"/>
</dbReference>
<dbReference type="GO" id="GO:0006313">
    <property type="term" value="P:DNA transposition"/>
    <property type="evidence" value="ECO:0007669"/>
    <property type="project" value="InterPro"/>
</dbReference>
<keyword evidence="4" id="KW-0233">DNA recombination</keyword>
<dbReference type="InterPro" id="IPR051354">
    <property type="entry name" value="Transposase_27_IS1"/>
</dbReference>
<geneLocation type="plasmid" evidence="7">
    <name>pdrdi</name>
</geneLocation>
<dbReference type="InterPro" id="IPR005063">
    <property type="entry name" value="Transposase_27"/>
</dbReference>
<comment type="function">
    <text evidence="1">Absolutely required for transposition of IS1.</text>
</comment>
<organism evidence="6 7">
    <name type="scientific">Deinococcus wulumuqiensis</name>
    <dbReference type="NCBI Taxonomy" id="980427"/>
    <lineage>
        <taxon>Bacteria</taxon>
        <taxon>Thermotogati</taxon>
        <taxon>Deinococcota</taxon>
        <taxon>Deinococci</taxon>
        <taxon>Deinococcales</taxon>
        <taxon>Deinococcaceae</taxon>
        <taxon>Deinococcus</taxon>
    </lineage>
</organism>
<reference evidence="6 7" key="1">
    <citation type="submission" date="2018-07" db="EMBL/GenBank/DDBJ databases">
        <title>Complete Genome and Methylome Analysis of Deinococcus wulumuqiensis NEB 479.</title>
        <authorList>
            <person name="Fomenkov A."/>
            <person name="Luyten Y."/>
            <person name="Vincze T."/>
            <person name="Anton B.P."/>
            <person name="Clark T."/>
            <person name="Roberts R.J."/>
            <person name="Morgan R.D."/>
        </authorList>
    </citation>
    <scope>NUCLEOTIDE SEQUENCE [LARGE SCALE GENOMIC DNA]</scope>
    <source>
        <strain evidence="6 7">NEB 479</strain>
        <plasmid evidence="7">Plasmid pdrdi</plasmid>
    </source>
</reference>
<evidence type="ECO:0000256" key="3">
    <source>
        <dbReference type="ARBA" id="ARBA00022578"/>
    </source>
</evidence>
<dbReference type="RefSeq" id="WP_114673543.1">
    <property type="nucleotide sequence ID" value="NZ_CALTYN010000004.1"/>
</dbReference>
<dbReference type="PANTHER" id="PTHR33293:SF1">
    <property type="entry name" value="INSERTION ELEMENT IS1 1 PROTEIN INSB-RELATED"/>
    <property type="match status" value="1"/>
</dbReference>
<proteinExistence type="inferred from homology"/>
<evidence type="ECO:0000256" key="1">
    <source>
        <dbReference type="ARBA" id="ARBA00004091"/>
    </source>
</evidence>
<dbReference type="Proteomes" id="UP000253744">
    <property type="component" value="Plasmid pDrdI"/>
</dbReference>
<evidence type="ECO:0000313" key="6">
    <source>
        <dbReference type="EMBL" id="AXH00895.1"/>
    </source>
</evidence>
<dbReference type="PANTHER" id="PTHR33293">
    <property type="entry name" value="INSERTION ELEMENT IS1 1 PROTEIN INSB-RELATED"/>
    <property type="match status" value="1"/>
</dbReference>
<dbReference type="Pfam" id="PF03811">
    <property type="entry name" value="Zn_ribbon_InsA"/>
    <property type="match status" value="1"/>
</dbReference>
<dbReference type="KEGG" id="dwu:DVJ83_17420"/>
<comment type="similarity">
    <text evidence="2">Belongs to the transposase 27 family.</text>
</comment>
<evidence type="ECO:0000313" key="7">
    <source>
        <dbReference type="Proteomes" id="UP000253744"/>
    </source>
</evidence>
<dbReference type="Pfam" id="PF03400">
    <property type="entry name" value="DDE_Tnp_IS1"/>
    <property type="match status" value="1"/>
</dbReference>
<evidence type="ECO:0000256" key="4">
    <source>
        <dbReference type="ARBA" id="ARBA00023172"/>
    </source>
</evidence>
<feature type="domain" description="InsA N-terminal zinc ribbon" evidence="5">
    <location>
        <begin position="4"/>
        <end position="30"/>
    </location>
</feature>